<accession>A0A814NF73</accession>
<dbReference type="Proteomes" id="UP000663868">
    <property type="component" value="Unassembled WGS sequence"/>
</dbReference>
<protein>
    <submittedName>
        <fullName evidence="3">Uncharacterized protein</fullName>
    </submittedName>
</protein>
<evidence type="ECO:0000313" key="5">
    <source>
        <dbReference type="Proteomes" id="UP000663860"/>
    </source>
</evidence>
<sequence length="581" mass="64693">MNTTPNSVSHTTILNIISISIAKKLETARQQSPDHFPKPIYVLPPVDESTSGQWEERLRKANEGYTGERVTLIPYHVQDAHWIGVNLQFNSAGQLQRAEYFDPVLASSFDDIKCHKRFNSVYPSVSLQSKVHKQHNDTERSATLTVENLLTAATEVYSEKTSSPSQQNLGEESSADSSANTSYSFFNDRTDLSTATIYSGNRDEHCDRLFDLKLEKNQFSTQNVSVTPVKVSPTTHSINDFTFNSEKSPAKLGEHKNVSYLLHSDPSNSAHDRQVNALHQLELHKILKNELDSKLTESEIENLEELETQISAKREDIATLKKQSKHKTAQQRKDSVSKLEEIQSLGESIKALNRKPLKNEVRAQKENLNTDLVTPKISCTEETQVSISFNKESVESMDNIIKELPSRLEQEQSSMENSSDIVPIQTDSGSVGIKDFEDKDNSITKEGLIDLYNDFNSLPICCDKHIIGLLFYSSVKLADKALLSASTAPSATSVTRYISPVTVNFKDIGGCGDDEVILCDTPGFKDTSGPELDIVDGIGTVRAIKKCQSVKPVVIVSYYNCADKFAGVRNLAHMLYLDGYD</sequence>
<feature type="coiled-coil region" evidence="1">
    <location>
        <begin position="296"/>
        <end position="323"/>
    </location>
</feature>
<dbReference type="EMBL" id="CAJOBB010003393">
    <property type="protein sequence ID" value="CAF4038061.1"/>
    <property type="molecule type" value="Genomic_DNA"/>
</dbReference>
<proteinExistence type="predicted"/>
<evidence type="ECO:0000313" key="4">
    <source>
        <dbReference type="EMBL" id="CAF4038061.1"/>
    </source>
</evidence>
<keyword evidence="1" id="KW-0175">Coiled coil</keyword>
<reference evidence="3" key="1">
    <citation type="submission" date="2021-02" db="EMBL/GenBank/DDBJ databases">
        <authorList>
            <person name="Nowell W R."/>
        </authorList>
    </citation>
    <scope>NUCLEOTIDE SEQUENCE</scope>
</reference>
<dbReference type="Proteomes" id="UP000663860">
    <property type="component" value="Unassembled WGS sequence"/>
</dbReference>
<dbReference type="AlphaFoldDB" id="A0A814NF73"/>
<dbReference type="EMBL" id="CAJNOE010000253">
    <property type="protein sequence ID" value="CAF1092730.1"/>
    <property type="molecule type" value="Genomic_DNA"/>
</dbReference>
<gene>
    <name evidence="3" type="ORF">IZO911_LOCUS22591</name>
    <name evidence="4" type="ORF">KXQ929_LOCUS30732</name>
</gene>
<evidence type="ECO:0000256" key="2">
    <source>
        <dbReference type="SAM" id="MobiDB-lite"/>
    </source>
</evidence>
<feature type="region of interest" description="Disordered" evidence="2">
    <location>
        <begin position="156"/>
        <end position="180"/>
    </location>
</feature>
<name>A0A814NF73_9BILA</name>
<organism evidence="3 5">
    <name type="scientific">Adineta steineri</name>
    <dbReference type="NCBI Taxonomy" id="433720"/>
    <lineage>
        <taxon>Eukaryota</taxon>
        <taxon>Metazoa</taxon>
        <taxon>Spiralia</taxon>
        <taxon>Gnathifera</taxon>
        <taxon>Rotifera</taxon>
        <taxon>Eurotatoria</taxon>
        <taxon>Bdelloidea</taxon>
        <taxon>Adinetida</taxon>
        <taxon>Adinetidae</taxon>
        <taxon>Adineta</taxon>
    </lineage>
</organism>
<evidence type="ECO:0000313" key="3">
    <source>
        <dbReference type="EMBL" id="CAF1092730.1"/>
    </source>
</evidence>
<feature type="compositionally biased region" description="Polar residues" evidence="2">
    <location>
        <begin position="159"/>
        <end position="171"/>
    </location>
</feature>
<comment type="caution">
    <text evidence="3">The sequence shown here is derived from an EMBL/GenBank/DDBJ whole genome shotgun (WGS) entry which is preliminary data.</text>
</comment>
<evidence type="ECO:0000256" key="1">
    <source>
        <dbReference type="SAM" id="Coils"/>
    </source>
</evidence>